<accession>A0ABV6B8Q6</accession>
<sequence length="416" mass="46994">MRQQVRCFLLLQSVCSPFFRRLATALEAAGHQVIKLNFNVGDSWYHWPLPALSFRGRPAQLPAYLQQLYLQYGVTDQVLFGDQRPLHQQALLAGRAAGVRNFVFEEGYFRPYWVTLEREGVNADSLLPRAPQWYLQAAALLSAERPEAPVLQTFANPFWLRALHDVLYHCGNFWNPLFYPRYRNHALQSAPQEYLGYLWRLPAQRWFARWDAPVFAALAGKHWYLLPLQLDGDAQIRQHSAFDDMRELISAVLTNFQQHAPQGSHLLVKNHPLDTGWVNYDAYLRRQVQQLGLEGRVHYVQTGDLALWLPKCAGVVTVNSTVGLQALQAGCPVLTLGKALYSLPGLTFQGALADFWRQGQAADVALLAAFVAVLRHCTQLNGSLYAEPGLSLLVTQSVAALCRDQSPLEELCTKMQ</sequence>
<keyword evidence="2" id="KW-1185">Reference proteome</keyword>
<gene>
    <name evidence="1" type="ORF">ACFFJP_02970</name>
</gene>
<dbReference type="EMBL" id="JBHLXP010000001">
    <property type="protein sequence ID" value="MFC0047250.1"/>
    <property type="molecule type" value="Genomic_DNA"/>
</dbReference>
<dbReference type="Proteomes" id="UP001589813">
    <property type="component" value="Unassembled WGS sequence"/>
</dbReference>
<proteinExistence type="predicted"/>
<name>A0ABV6B8Q6_9GAMM</name>
<dbReference type="CDD" id="cd16441">
    <property type="entry name" value="beta_Kdo_transferase_KpsS"/>
    <property type="match status" value="1"/>
</dbReference>
<evidence type="ECO:0000313" key="2">
    <source>
        <dbReference type="Proteomes" id="UP001589813"/>
    </source>
</evidence>
<dbReference type="RefSeq" id="WP_377240349.1">
    <property type="nucleotide sequence ID" value="NZ_JBHLXP010000001.1"/>
</dbReference>
<protein>
    <submittedName>
        <fullName evidence="1">Capsule biosynthesis protein</fullName>
    </submittedName>
</protein>
<dbReference type="InterPro" id="IPR007833">
    <property type="entry name" value="Capsule_polysaccharide_synth"/>
</dbReference>
<dbReference type="Pfam" id="PF05159">
    <property type="entry name" value="Capsule_synth"/>
    <property type="match status" value="1"/>
</dbReference>
<reference evidence="1 2" key="1">
    <citation type="submission" date="2024-09" db="EMBL/GenBank/DDBJ databases">
        <authorList>
            <person name="Sun Q."/>
            <person name="Mori K."/>
        </authorList>
    </citation>
    <scope>NUCLEOTIDE SEQUENCE [LARGE SCALE GENOMIC DNA]</scope>
    <source>
        <strain evidence="1 2">KCTC 23315</strain>
    </source>
</reference>
<evidence type="ECO:0000313" key="1">
    <source>
        <dbReference type="EMBL" id="MFC0047250.1"/>
    </source>
</evidence>
<organism evidence="1 2">
    <name type="scientific">Rheinheimera tilapiae</name>
    <dbReference type="NCBI Taxonomy" id="875043"/>
    <lineage>
        <taxon>Bacteria</taxon>
        <taxon>Pseudomonadati</taxon>
        <taxon>Pseudomonadota</taxon>
        <taxon>Gammaproteobacteria</taxon>
        <taxon>Chromatiales</taxon>
        <taxon>Chromatiaceae</taxon>
        <taxon>Rheinheimera</taxon>
    </lineage>
</organism>
<comment type="caution">
    <text evidence="1">The sequence shown here is derived from an EMBL/GenBank/DDBJ whole genome shotgun (WGS) entry which is preliminary data.</text>
</comment>